<feature type="compositionally biased region" description="Polar residues" evidence="1">
    <location>
        <begin position="199"/>
        <end position="213"/>
    </location>
</feature>
<gene>
    <name evidence="3" type="ORF">FXN63_24540</name>
</gene>
<dbReference type="AlphaFoldDB" id="A0A5C0B1I2"/>
<name>A0A5C0B1I2_9BURK</name>
<protein>
    <submittedName>
        <fullName evidence="3">DUF4214 domain-containing protein</fullName>
    </submittedName>
</protein>
<feature type="domain" description="DUF4214" evidence="2">
    <location>
        <begin position="72"/>
        <end position="120"/>
    </location>
</feature>
<sequence>MHFLREMPSILRRDGPFHLALRSSSMAQPTDLDIASITRLYVGYFGRTPDSAGLTFWATALADGASLESISQSFLLAPEGEARYPATQSATAFVEAFYESTFGRAADADGLAFWLAVLEAAGGVESTAARTLLVSKITDLITAPLPDDLPADSQAALDRALFANKVEYSVYVATKTDLTGPDAPAGNFSLTKITADPTSVTEQKTAADTAQSNGTPIGQTPTTGGGATTPDQPLTFTRTYAQLSAPGASVVGGTASDTLWLTTDQDVTGTPANVQNVERIGIYTSLGVEVISVNTARFVGAQNFIVGSTADVFFTGLAAGQTGLVDSKNFGGNNIANGHTSFAYAEGVTSGAVTVSRGVTAGKVSITGESLSSVTLTSNGFAANKLSGLALSDQVTTLTINALSSFAVGSAPLTGGASHDLAVIVTGAGRVDLGLNSAFLNANINSLDATGNTGGVVGRVSGQVGQITTVLGGSGHDDIRLTTNTTFIAGSVIDLGAGNDYVGGSGAIFGSGVTVDGGDGFDSVSAYAMTATNAAAFVNFERVSVAGDQVGNAKTVDLDWVVNSEIGSLGLGGGDSAGGVTAIHVDLTQALNVTGTTAGGVTTLVFRDVSGENDGYSIVFNPTTPSSVALNAGTVSVEGVETLNLNSGSTTGNTTEIAIADAALQTLNIAGSFPIKVSFTTETTATSLIDASGLTGSLVLDTSNLVADAEVGLTVTGSATAANYLSIAQRAFVSGGSGADIFLLKSSLQLADSADESIDANLVSITNFGQGDQINVGNILGSTGTTLFSYTTSNGQTISSAAIAAIATAAAQGTAAQEFATFQLDGNTYVAADINSDGTFDAGDVVVELIGLINLSNVFVNVAQGTLTNNLALPSNIVLPPQMA</sequence>
<dbReference type="KEGG" id="pacr:FXN63_24540"/>
<dbReference type="Pfam" id="PF13946">
    <property type="entry name" value="DUF4214"/>
    <property type="match status" value="1"/>
</dbReference>
<feature type="region of interest" description="Disordered" evidence="1">
    <location>
        <begin position="199"/>
        <end position="230"/>
    </location>
</feature>
<keyword evidence="4" id="KW-1185">Reference proteome</keyword>
<reference evidence="3 4" key="1">
    <citation type="submission" date="2019-08" db="EMBL/GenBank/DDBJ databases">
        <title>Amphibian skin-associated Pigmentiphaga: genome sequence and occurrence across geography and hosts.</title>
        <authorList>
            <person name="Bletz M.C."/>
            <person name="Bunk B."/>
            <person name="Sproeer C."/>
            <person name="Biwer P."/>
            <person name="Reiter S."/>
            <person name="Rabemananjara F.C.E."/>
            <person name="Schulz S."/>
            <person name="Overmann J."/>
            <person name="Vences M."/>
        </authorList>
    </citation>
    <scope>NUCLEOTIDE SEQUENCE [LARGE SCALE GENOMIC DNA]</scope>
    <source>
        <strain evidence="3 4">Mada1488</strain>
    </source>
</reference>
<evidence type="ECO:0000313" key="3">
    <source>
        <dbReference type="EMBL" id="QEI08659.1"/>
    </source>
</evidence>
<proteinExistence type="predicted"/>
<dbReference type="InterPro" id="IPR025282">
    <property type="entry name" value="DUF4214"/>
</dbReference>
<dbReference type="Proteomes" id="UP000325161">
    <property type="component" value="Chromosome"/>
</dbReference>
<evidence type="ECO:0000259" key="2">
    <source>
        <dbReference type="Pfam" id="PF13946"/>
    </source>
</evidence>
<evidence type="ECO:0000313" key="4">
    <source>
        <dbReference type="Proteomes" id="UP000325161"/>
    </source>
</evidence>
<organism evidence="3 4">
    <name type="scientific">Pigmentiphaga aceris</name>
    <dbReference type="NCBI Taxonomy" id="1940612"/>
    <lineage>
        <taxon>Bacteria</taxon>
        <taxon>Pseudomonadati</taxon>
        <taxon>Pseudomonadota</taxon>
        <taxon>Betaproteobacteria</taxon>
        <taxon>Burkholderiales</taxon>
        <taxon>Alcaligenaceae</taxon>
        <taxon>Pigmentiphaga</taxon>
    </lineage>
</organism>
<evidence type="ECO:0000256" key="1">
    <source>
        <dbReference type="SAM" id="MobiDB-lite"/>
    </source>
</evidence>
<accession>A0A5C0B1I2</accession>
<dbReference type="OrthoDB" id="8749115at2"/>
<dbReference type="EMBL" id="CP043046">
    <property type="protein sequence ID" value="QEI08659.1"/>
    <property type="molecule type" value="Genomic_DNA"/>
</dbReference>